<protein>
    <submittedName>
        <fullName evidence="4">Type 1 fimbrial protein</fullName>
    </submittedName>
</protein>
<reference evidence="4 5" key="1">
    <citation type="submission" date="2019-03" db="EMBL/GenBank/DDBJ databases">
        <title>Comparative insights into the high quality Complete genome sequence of highly metal resistant Cupriavidus metallidurans strain BS1 isolated from a gold-copper mine.</title>
        <authorList>
            <person name="Mazhar H.S."/>
            <person name="Rensing C."/>
        </authorList>
    </citation>
    <scope>NUCLEOTIDE SEQUENCE [LARGE SCALE GENOMIC DNA]</scope>
    <source>
        <strain evidence="4 5">BS1</strain>
    </source>
</reference>
<dbReference type="Pfam" id="PF00419">
    <property type="entry name" value="Fimbrial"/>
    <property type="match status" value="1"/>
</dbReference>
<dbReference type="Proteomes" id="UP000253772">
    <property type="component" value="Chromosome c2"/>
</dbReference>
<evidence type="ECO:0000313" key="5">
    <source>
        <dbReference type="Proteomes" id="UP000253772"/>
    </source>
</evidence>
<dbReference type="InterPro" id="IPR008966">
    <property type="entry name" value="Adhesion_dom_sf"/>
</dbReference>
<dbReference type="SUPFAM" id="SSF49401">
    <property type="entry name" value="Bacterial adhesins"/>
    <property type="match status" value="1"/>
</dbReference>
<dbReference type="PANTHER" id="PTHR33420">
    <property type="entry name" value="FIMBRIAL SUBUNIT ELFA-RELATED"/>
    <property type="match status" value="1"/>
</dbReference>
<evidence type="ECO:0000313" key="4">
    <source>
        <dbReference type="EMBL" id="QBP13056.1"/>
    </source>
</evidence>
<dbReference type="Gene3D" id="2.60.40.3310">
    <property type="match status" value="1"/>
</dbReference>
<feature type="domain" description="Fimbrial-type adhesion" evidence="3">
    <location>
        <begin position="191"/>
        <end position="339"/>
    </location>
</feature>
<sequence>MTRRVWIETLKKMLCVLVFVAVPGAAHALGVCSSSSSMPYLQAMNNMAVAVNLAVGAEIPGTRRNYTFSGRCVADGNQSIYAGAPIIACYYGSGREITPGVYSTGVAGIGIRLRNAAGQPMINAFGTGCDTRAAALGTLAADFSYAVSVSIEFVKTGAIGQGSLDPAQTLFGLGVYHSAVGLGRGGNHIGFTGSATPRQITCTRRAPTTVALPDATASSLSGNGSTTGFAPFSIGLTCDGAAVVGISFDGAGGTPVRSASTGVLGIQNEGAAGVASGVGVQLIDGGTYSPVPLQTRNHLGNISANGMASYRYAFRYHSLSARPSPGAVRGAMVFTFDYQ</sequence>
<evidence type="ECO:0000256" key="1">
    <source>
        <dbReference type="ARBA" id="ARBA00022729"/>
    </source>
</evidence>
<evidence type="ECO:0000259" key="3">
    <source>
        <dbReference type="Pfam" id="PF00419"/>
    </source>
</evidence>
<dbReference type="InterPro" id="IPR000259">
    <property type="entry name" value="Adhesion_dom_fimbrial"/>
</dbReference>
<feature type="chain" id="PRO_5019781891" evidence="2">
    <location>
        <begin position="29"/>
        <end position="339"/>
    </location>
</feature>
<name>A0A482IYN6_9BURK</name>
<organism evidence="4 5">
    <name type="scientific">Cupriavidus metallidurans</name>
    <dbReference type="NCBI Taxonomy" id="119219"/>
    <lineage>
        <taxon>Bacteria</taxon>
        <taxon>Pseudomonadati</taxon>
        <taxon>Pseudomonadota</taxon>
        <taxon>Betaproteobacteria</taxon>
        <taxon>Burkholderiales</taxon>
        <taxon>Burkholderiaceae</taxon>
        <taxon>Cupriavidus</taxon>
    </lineage>
</organism>
<dbReference type="InterPro" id="IPR050263">
    <property type="entry name" value="Bact_Fimbrial_Adh_Pro"/>
</dbReference>
<evidence type="ECO:0000256" key="2">
    <source>
        <dbReference type="SAM" id="SignalP"/>
    </source>
</evidence>
<dbReference type="InterPro" id="IPR036937">
    <property type="entry name" value="Adhesion_dom_fimbrial_sf"/>
</dbReference>
<feature type="signal peptide" evidence="2">
    <location>
        <begin position="1"/>
        <end position="28"/>
    </location>
</feature>
<proteinExistence type="predicted"/>
<dbReference type="PANTHER" id="PTHR33420:SF3">
    <property type="entry name" value="FIMBRIAL SUBUNIT ELFA"/>
    <property type="match status" value="1"/>
</dbReference>
<dbReference type="AlphaFoldDB" id="A0A482IYN6"/>
<dbReference type="GO" id="GO:0009289">
    <property type="term" value="C:pilus"/>
    <property type="evidence" value="ECO:0007669"/>
    <property type="project" value="InterPro"/>
</dbReference>
<dbReference type="GO" id="GO:0043709">
    <property type="term" value="P:cell adhesion involved in single-species biofilm formation"/>
    <property type="evidence" value="ECO:0007669"/>
    <property type="project" value="TreeGrafter"/>
</dbReference>
<dbReference type="Gene3D" id="2.60.40.1090">
    <property type="entry name" value="Fimbrial-type adhesion domain"/>
    <property type="match status" value="1"/>
</dbReference>
<dbReference type="OrthoDB" id="8955626at2"/>
<accession>A0A482IYN6</accession>
<dbReference type="EMBL" id="CP037901">
    <property type="protein sequence ID" value="QBP13056.1"/>
    <property type="molecule type" value="Genomic_DNA"/>
</dbReference>
<dbReference type="RefSeq" id="WP_029700550.1">
    <property type="nucleotide sequence ID" value="NZ_CP037901.1"/>
</dbReference>
<keyword evidence="1 2" id="KW-0732">Signal</keyword>
<gene>
    <name evidence="4" type="ORF">DDF84_025775</name>
</gene>